<comment type="caution">
    <text evidence="1">The sequence shown here is derived from an EMBL/GenBank/DDBJ whole genome shotgun (WGS) entry which is preliminary data.</text>
</comment>
<evidence type="ECO:0000313" key="1">
    <source>
        <dbReference type="EMBL" id="CAI9922723.1"/>
    </source>
</evidence>
<reference evidence="2 3" key="2">
    <citation type="submission" date="2024-07" db="EMBL/GenBank/DDBJ databases">
        <authorList>
            <person name="Akdeniz Z."/>
        </authorList>
    </citation>
    <scope>NUCLEOTIDE SEQUENCE [LARGE SCALE GENOMIC DNA]</scope>
</reference>
<proteinExistence type="predicted"/>
<dbReference type="EMBL" id="CATOUU010000260">
    <property type="protein sequence ID" value="CAI9922723.1"/>
    <property type="molecule type" value="Genomic_DNA"/>
</dbReference>
<evidence type="ECO:0000313" key="3">
    <source>
        <dbReference type="Proteomes" id="UP001642409"/>
    </source>
</evidence>
<organism evidence="1">
    <name type="scientific">Hexamita inflata</name>
    <dbReference type="NCBI Taxonomy" id="28002"/>
    <lineage>
        <taxon>Eukaryota</taxon>
        <taxon>Metamonada</taxon>
        <taxon>Diplomonadida</taxon>
        <taxon>Hexamitidae</taxon>
        <taxon>Hexamitinae</taxon>
        <taxon>Hexamita</taxon>
    </lineage>
</organism>
<dbReference type="EMBL" id="CAXDID020000210">
    <property type="protein sequence ID" value="CAL6056598.1"/>
    <property type="molecule type" value="Genomic_DNA"/>
</dbReference>
<sequence>MQFEPFNKNPEEQTHYVLLNINGSTQVYVLLSSMNQPLISISAHMPYINLQFRHIYVQSIFIELERVNMIQQLSIVDYEQEITLFTVTLVYILISATKILVSTLLKLYPNIFTLLKTNELINEDTLNTIPADEILENLFYIDVFQISIISWLLKTIPESMDPNAMKTKVDVETEISHLKQINAPLKQVQVIVMLIVDCKILLILKLNPKTAKLLSLLIELIIEVFVTDSVLTNMLYCLDY</sequence>
<accession>A0AA86TV36</accession>
<protein>
    <submittedName>
        <fullName evidence="2">Hypothetical_protein</fullName>
    </submittedName>
</protein>
<reference evidence="1" key="1">
    <citation type="submission" date="2023-06" db="EMBL/GenBank/DDBJ databases">
        <authorList>
            <person name="Kurt Z."/>
        </authorList>
    </citation>
    <scope>NUCLEOTIDE SEQUENCE</scope>
</reference>
<dbReference type="Proteomes" id="UP001642409">
    <property type="component" value="Unassembled WGS sequence"/>
</dbReference>
<gene>
    <name evidence="1" type="ORF">HINF_LOCUS10368</name>
    <name evidence="2" type="ORF">HINF_LOCUS47104</name>
</gene>
<keyword evidence="3" id="KW-1185">Reference proteome</keyword>
<evidence type="ECO:0000313" key="2">
    <source>
        <dbReference type="EMBL" id="CAL6056598.1"/>
    </source>
</evidence>
<name>A0AA86TV36_9EUKA</name>
<dbReference type="AlphaFoldDB" id="A0AA86TV36"/>